<reference evidence="2" key="1">
    <citation type="submission" date="2020-08" db="EMBL/GenBank/DDBJ databases">
        <title>Multicomponent nature underlies the extraordinary mechanical properties of spider dragline silk.</title>
        <authorList>
            <person name="Kono N."/>
            <person name="Nakamura H."/>
            <person name="Mori M."/>
            <person name="Yoshida Y."/>
            <person name="Ohtoshi R."/>
            <person name="Malay A.D."/>
            <person name="Moran D.A.P."/>
            <person name="Tomita M."/>
            <person name="Numata K."/>
            <person name="Arakawa K."/>
        </authorList>
    </citation>
    <scope>NUCLEOTIDE SEQUENCE</scope>
</reference>
<organism evidence="2 3">
    <name type="scientific">Nephila pilipes</name>
    <name type="common">Giant wood spider</name>
    <name type="synonym">Nephila maculata</name>
    <dbReference type="NCBI Taxonomy" id="299642"/>
    <lineage>
        <taxon>Eukaryota</taxon>
        <taxon>Metazoa</taxon>
        <taxon>Ecdysozoa</taxon>
        <taxon>Arthropoda</taxon>
        <taxon>Chelicerata</taxon>
        <taxon>Arachnida</taxon>
        <taxon>Araneae</taxon>
        <taxon>Araneomorphae</taxon>
        <taxon>Entelegynae</taxon>
        <taxon>Araneoidea</taxon>
        <taxon>Nephilidae</taxon>
        <taxon>Nephila</taxon>
    </lineage>
</organism>
<evidence type="ECO:0000256" key="1">
    <source>
        <dbReference type="SAM" id="MobiDB-lite"/>
    </source>
</evidence>
<sequence>MRLPPLSQFGDIVDTSLTKTVTLDSPNRTHPLQLNIELAPKSISPSPSGEHVLCDIALGMGEALATSERLSTALPQQRILSTSRIPRLDPSRRFVSSRPRPHPFFPQSQIPRAVLSRPKRIVGGPPPVPTLQQTRRKRR</sequence>
<gene>
    <name evidence="2" type="ORF">NPIL_509931</name>
</gene>
<dbReference type="OrthoDB" id="10504353at2759"/>
<feature type="region of interest" description="Disordered" evidence="1">
    <location>
        <begin position="116"/>
        <end position="139"/>
    </location>
</feature>
<keyword evidence="3" id="KW-1185">Reference proteome</keyword>
<protein>
    <submittedName>
        <fullName evidence="2">Uncharacterized protein</fullName>
    </submittedName>
</protein>
<evidence type="ECO:0000313" key="3">
    <source>
        <dbReference type="Proteomes" id="UP000887013"/>
    </source>
</evidence>
<comment type="caution">
    <text evidence="2">The sequence shown here is derived from an EMBL/GenBank/DDBJ whole genome shotgun (WGS) entry which is preliminary data.</text>
</comment>
<accession>A0A8X6NC63</accession>
<evidence type="ECO:0000313" key="2">
    <source>
        <dbReference type="EMBL" id="GFT06732.1"/>
    </source>
</evidence>
<proteinExistence type="predicted"/>
<dbReference type="AlphaFoldDB" id="A0A8X6NC63"/>
<name>A0A8X6NC63_NEPPI</name>
<dbReference type="EMBL" id="BMAW01056636">
    <property type="protein sequence ID" value="GFT06732.1"/>
    <property type="molecule type" value="Genomic_DNA"/>
</dbReference>
<dbReference type="Proteomes" id="UP000887013">
    <property type="component" value="Unassembled WGS sequence"/>
</dbReference>